<evidence type="ECO:0000256" key="4">
    <source>
        <dbReference type="ARBA" id="ARBA00022660"/>
    </source>
</evidence>
<protein>
    <submittedName>
        <fullName evidence="9">NADH dehydrogenase [ubiquinone] 1 alpha subcomplex subunit 6</fullName>
    </submittedName>
</protein>
<dbReference type="PANTHER" id="PTHR12964">
    <property type="entry name" value="NADH-UBIQUINONE OXIDOREDUCTASE B14 SUBUNIT"/>
    <property type="match status" value="1"/>
</dbReference>
<evidence type="ECO:0000313" key="9">
    <source>
        <dbReference type="EMBL" id="KAB1225012.1"/>
    </source>
</evidence>
<comment type="subcellular location">
    <subcellularLocation>
        <location evidence="1">Mitochondrion inner membrane</location>
        <topology evidence="1">Peripheral membrane protein</topology>
        <orientation evidence="1">Matrix side</orientation>
    </subcellularLocation>
</comment>
<dbReference type="Proteomes" id="UP000516437">
    <property type="component" value="Chromosome 1"/>
</dbReference>
<keyword evidence="8" id="KW-0472">Membrane</keyword>
<reference evidence="9 10" key="1">
    <citation type="journal article" date="2019" name="Plant Biotechnol. J.">
        <title>The red bayberry genome and genetic basis of sex determination.</title>
        <authorList>
            <person name="Jia H.M."/>
            <person name="Jia H.J."/>
            <person name="Cai Q.L."/>
            <person name="Wang Y."/>
            <person name="Zhao H.B."/>
            <person name="Yang W.F."/>
            <person name="Wang G.Y."/>
            <person name="Li Y.H."/>
            <person name="Zhan D.L."/>
            <person name="Shen Y.T."/>
            <person name="Niu Q.F."/>
            <person name="Chang L."/>
            <person name="Qiu J."/>
            <person name="Zhao L."/>
            <person name="Xie H.B."/>
            <person name="Fu W.Y."/>
            <person name="Jin J."/>
            <person name="Li X.W."/>
            <person name="Jiao Y."/>
            <person name="Zhou C.C."/>
            <person name="Tu T."/>
            <person name="Chai C.Y."/>
            <person name="Gao J.L."/>
            <person name="Fan L.J."/>
            <person name="van de Weg E."/>
            <person name="Wang J.Y."/>
            <person name="Gao Z.S."/>
        </authorList>
    </citation>
    <scope>NUCLEOTIDE SEQUENCE [LARGE SCALE GENOMIC DNA]</scope>
    <source>
        <tissue evidence="9">Leaves</tissue>
    </source>
</reference>
<keyword evidence="4" id="KW-0679">Respiratory chain</keyword>
<dbReference type="EMBL" id="RXIC02000019">
    <property type="protein sequence ID" value="KAB1225012.1"/>
    <property type="molecule type" value="Genomic_DNA"/>
</dbReference>
<evidence type="ECO:0000256" key="7">
    <source>
        <dbReference type="ARBA" id="ARBA00023128"/>
    </source>
</evidence>
<dbReference type="GO" id="GO:0006979">
    <property type="term" value="P:response to oxidative stress"/>
    <property type="evidence" value="ECO:0007669"/>
    <property type="project" value="TreeGrafter"/>
</dbReference>
<organism evidence="9 10">
    <name type="scientific">Morella rubra</name>
    <name type="common">Chinese bayberry</name>
    <dbReference type="NCBI Taxonomy" id="262757"/>
    <lineage>
        <taxon>Eukaryota</taxon>
        <taxon>Viridiplantae</taxon>
        <taxon>Streptophyta</taxon>
        <taxon>Embryophyta</taxon>
        <taxon>Tracheophyta</taxon>
        <taxon>Spermatophyta</taxon>
        <taxon>Magnoliopsida</taxon>
        <taxon>eudicotyledons</taxon>
        <taxon>Gunneridae</taxon>
        <taxon>Pentapetalae</taxon>
        <taxon>rosids</taxon>
        <taxon>fabids</taxon>
        <taxon>Fagales</taxon>
        <taxon>Myricaceae</taxon>
        <taxon>Morella</taxon>
    </lineage>
</organism>
<evidence type="ECO:0000256" key="6">
    <source>
        <dbReference type="ARBA" id="ARBA00022982"/>
    </source>
</evidence>
<evidence type="ECO:0000256" key="2">
    <source>
        <dbReference type="ARBA" id="ARBA00009508"/>
    </source>
</evidence>
<dbReference type="PANTHER" id="PTHR12964:SF0">
    <property type="entry name" value="NADH DEHYDROGENASE [UBIQUINONE] 1 ALPHA SUBCOMPLEX SUBUNIT 6"/>
    <property type="match status" value="1"/>
</dbReference>
<comment type="caution">
    <text evidence="9">The sequence shown here is derived from an EMBL/GenBank/DDBJ whole genome shotgun (WGS) entry which is preliminary data.</text>
</comment>
<proteinExistence type="inferred from homology"/>
<evidence type="ECO:0000256" key="1">
    <source>
        <dbReference type="ARBA" id="ARBA00004443"/>
    </source>
</evidence>
<dbReference type="GO" id="GO:0005743">
    <property type="term" value="C:mitochondrial inner membrane"/>
    <property type="evidence" value="ECO:0007669"/>
    <property type="project" value="UniProtKB-SubCell"/>
</dbReference>
<evidence type="ECO:0000313" key="10">
    <source>
        <dbReference type="Proteomes" id="UP000516437"/>
    </source>
</evidence>
<keyword evidence="3" id="KW-0813">Transport</keyword>
<comment type="similarity">
    <text evidence="2">Belongs to the complex I LYR family.</text>
</comment>
<dbReference type="OrthoDB" id="14535at2759"/>
<keyword evidence="9" id="KW-0830">Ubiquinone</keyword>
<evidence type="ECO:0000256" key="5">
    <source>
        <dbReference type="ARBA" id="ARBA00022792"/>
    </source>
</evidence>
<dbReference type="InterPro" id="IPR045299">
    <property type="entry name" value="Complex1_LYR_NDUFA6_LYRM6"/>
</dbReference>
<keyword evidence="10" id="KW-1185">Reference proteome</keyword>
<evidence type="ECO:0000256" key="3">
    <source>
        <dbReference type="ARBA" id="ARBA00022448"/>
    </source>
</evidence>
<keyword evidence="7" id="KW-0496">Mitochondrion</keyword>
<evidence type="ECO:0000256" key="8">
    <source>
        <dbReference type="ARBA" id="ARBA00023136"/>
    </source>
</evidence>
<dbReference type="CDD" id="cd20266">
    <property type="entry name" value="Complex1_LYR_NDUFA6_LYRM6"/>
    <property type="match status" value="1"/>
</dbReference>
<accession>A0A6A1WIA0</accession>
<dbReference type="AlphaFoldDB" id="A0A6A1WIA0"/>
<gene>
    <name evidence="9" type="ORF">CJ030_MR1G007789</name>
</gene>
<keyword evidence="6" id="KW-0249">Electron transport</keyword>
<dbReference type="GO" id="GO:0045271">
    <property type="term" value="C:respiratory chain complex I"/>
    <property type="evidence" value="ECO:0007669"/>
    <property type="project" value="InterPro"/>
</dbReference>
<keyword evidence="5" id="KW-0999">Mitochondrion inner membrane</keyword>
<sequence length="73" mass="8095">MAFTLRSVKVPPNSASLDEAKSRVFNFFKSACRSLPTVMDIYNLDEVATISQLRSTIAAEIRKNAHVTDPKVP</sequence>
<name>A0A6A1WIA0_9ROSI</name>
<dbReference type="InterPro" id="IPR016488">
    <property type="entry name" value="NADH_Ub_cplx-1_asu_su-6"/>
</dbReference>